<sequence>MSVYSGTLTQRSVHPASPARSVLLTKNGPLETLIRCQSSIK</sequence>
<name>A0A507F5U1_9FUNG</name>
<evidence type="ECO:0000313" key="3">
    <source>
        <dbReference type="Proteomes" id="UP000320333"/>
    </source>
</evidence>
<accession>A0A507F5U1</accession>
<proteinExistence type="predicted"/>
<protein>
    <submittedName>
        <fullName evidence="2">Uncharacterized protein</fullName>
    </submittedName>
</protein>
<dbReference type="Proteomes" id="UP000320333">
    <property type="component" value="Unassembled WGS sequence"/>
</dbReference>
<reference evidence="2 3" key="1">
    <citation type="journal article" date="2019" name="Sci. Rep.">
        <title>Comparative genomics of chytrid fungi reveal insights into the obligate biotrophic and pathogenic lifestyle of Synchytrium endobioticum.</title>
        <authorList>
            <person name="van de Vossenberg B.T.L.H."/>
            <person name="Warris S."/>
            <person name="Nguyen H.D.T."/>
            <person name="van Gent-Pelzer M.P.E."/>
            <person name="Joly D.L."/>
            <person name="van de Geest H.C."/>
            <person name="Bonants P.J.M."/>
            <person name="Smith D.S."/>
            <person name="Levesque C.A."/>
            <person name="van der Lee T.A.J."/>
        </authorList>
    </citation>
    <scope>NUCLEOTIDE SEQUENCE [LARGE SCALE GENOMIC DNA]</scope>
    <source>
        <strain evidence="2 3">CBS 675.73</strain>
    </source>
</reference>
<feature type="compositionally biased region" description="Polar residues" evidence="1">
    <location>
        <begin position="1"/>
        <end position="12"/>
    </location>
</feature>
<gene>
    <name evidence="2" type="ORF">CcCBS67573_g06364</name>
</gene>
<dbReference type="OrthoDB" id="4234716at2759"/>
<keyword evidence="3" id="KW-1185">Reference proteome</keyword>
<feature type="region of interest" description="Disordered" evidence="1">
    <location>
        <begin position="1"/>
        <end position="20"/>
    </location>
</feature>
<dbReference type="AlphaFoldDB" id="A0A507F5U1"/>
<comment type="caution">
    <text evidence="2">The sequence shown here is derived from an EMBL/GenBank/DDBJ whole genome shotgun (WGS) entry which is preliminary data.</text>
</comment>
<dbReference type="EMBL" id="QEAP01000268">
    <property type="protein sequence ID" value="TPX70977.1"/>
    <property type="molecule type" value="Genomic_DNA"/>
</dbReference>
<evidence type="ECO:0000256" key="1">
    <source>
        <dbReference type="SAM" id="MobiDB-lite"/>
    </source>
</evidence>
<evidence type="ECO:0000313" key="2">
    <source>
        <dbReference type="EMBL" id="TPX70977.1"/>
    </source>
</evidence>
<organism evidence="2 3">
    <name type="scientific">Chytriomyces confervae</name>
    <dbReference type="NCBI Taxonomy" id="246404"/>
    <lineage>
        <taxon>Eukaryota</taxon>
        <taxon>Fungi</taxon>
        <taxon>Fungi incertae sedis</taxon>
        <taxon>Chytridiomycota</taxon>
        <taxon>Chytridiomycota incertae sedis</taxon>
        <taxon>Chytridiomycetes</taxon>
        <taxon>Chytridiales</taxon>
        <taxon>Chytriomycetaceae</taxon>
        <taxon>Chytriomyces</taxon>
    </lineage>
</organism>